<evidence type="ECO:0000313" key="2">
    <source>
        <dbReference type="Proteomes" id="UP000279372"/>
    </source>
</evidence>
<name>A0A3M3ZQS2_9PSED</name>
<dbReference type="EMBL" id="RBQB01000032">
    <property type="protein sequence ID" value="RMO97016.1"/>
    <property type="molecule type" value="Genomic_DNA"/>
</dbReference>
<proteinExistence type="predicted"/>
<dbReference type="RefSeq" id="WP_183131989.1">
    <property type="nucleotide sequence ID" value="NZ_RBQB01000032.1"/>
</dbReference>
<organism evidence="1 2">
    <name type="scientific">Pseudomonas syringae pv. philadelphi</name>
    <dbReference type="NCBI Taxonomy" id="251706"/>
    <lineage>
        <taxon>Bacteria</taxon>
        <taxon>Pseudomonadati</taxon>
        <taxon>Pseudomonadota</taxon>
        <taxon>Gammaproteobacteria</taxon>
        <taxon>Pseudomonadales</taxon>
        <taxon>Pseudomonadaceae</taxon>
        <taxon>Pseudomonas</taxon>
    </lineage>
</organism>
<sequence>MLFGLDPKLPHDSTVRLLRSAKGVIVAADLNVGLQAGSGATISLGGLF</sequence>
<dbReference type="AlphaFoldDB" id="A0A3M3ZQS2"/>
<dbReference type="Proteomes" id="UP000279372">
    <property type="component" value="Unassembled WGS sequence"/>
</dbReference>
<evidence type="ECO:0000313" key="1">
    <source>
        <dbReference type="EMBL" id="RMO97016.1"/>
    </source>
</evidence>
<protein>
    <submittedName>
        <fullName evidence="1">Uncharacterized protein</fullName>
    </submittedName>
</protein>
<accession>A0A3M3ZQS2</accession>
<gene>
    <name evidence="1" type="ORF">ALQ33_01741</name>
</gene>
<comment type="caution">
    <text evidence="1">The sequence shown here is derived from an EMBL/GenBank/DDBJ whole genome shotgun (WGS) entry which is preliminary data.</text>
</comment>
<reference evidence="1 2" key="1">
    <citation type="submission" date="2018-08" db="EMBL/GenBank/DDBJ databases">
        <title>Recombination of ecologically and evolutionarily significant loci maintains genetic cohesion in the Pseudomonas syringae species complex.</title>
        <authorList>
            <person name="Dillon M."/>
            <person name="Thakur S."/>
            <person name="Almeida R.N.D."/>
            <person name="Weir B.S."/>
            <person name="Guttman D.S."/>
        </authorList>
    </citation>
    <scope>NUCLEOTIDE SEQUENCE [LARGE SCALE GENOMIC DNA]</scope>
    <source>
        <strain evidence="1 2">ICMP 8902</strain>
    </source>
</reference>